<feature type="chain" id="PRO_5016789166" evidence="3">
    <location>
        <begin position="28"/>
        <end position="289"/>
    </location>
</feature>
<feature type="signal peptide" evidence="3">
    <location>
        <begin position="1"/>
        <end position="27"/>
    </location>
</feature>
<evidence type="ECO:0000256" key="2">
    <source>
        <dbReference type="SAM" id="Phobius"/>
    </source>
</evidence>
<keyword evidence="2" id="KW-0472">Membrane</keyword>
<gene>
    <name evidence="4" type="ORF">NCTC10742_05433</name>
</gene>
<feature type="region of interest" description="Disordered" evidence="1">
    <location>
        <begin position="186"/>
        <end position="223"/>
    </location>
</feature>
<sequence>MGSRARSTAATCLVVSGLLLGGGTAQADPAESSGDDSVAATAPASSRPDRPARPPDAGRPSRIERAASGNSEDVAADRDPEPARRTPRKPDAGERPLERPDSPLPGPCCDEPAWECPPSVSSQDRDRPVGMPPTIPAPALGPQRSDVLDVVPGISVGSADAEELPINAPIVIAGPAGFGPAAVAPGGAGPASAALPPASAAAPASPAAPAAPGRSMPASAGDRVTIPASASRAGYGEYLRGAGVSQIAALALPGLAGILLLTGAGGLLGYRQAKAAQGVRTTGIARFMN</sequence>
<feature type="compositionally biased region" description="Low complexity" evidence="1">
    <location>
        <begin position="186"/>
        <end position="221"/>
    </location>
</feature>
<proteinExistence type="predicted"/>
<feature type="compositionally biased region" description="Basic and acidic residues" evidence="1">
    <location>
        <begin position="75"/>
        <end position="101"/>
    </location>
</feature>
<keyword evidence="2" id="KW-1133">Transmembrane helix</keyword>
<protein>
    <submittedName>
        <fullName evidence="4">Uncharacterized protein</fullName>
    </submittedName>
</protein>
<dbReference type="Proteomes" id="UP000254291">
    <property type="component" value="Unassembled WGS sequence"/>
</dbReference>
<evidence type="ECO:0000256" key="1">
    <source>
        <dbReference type="SAM" id="MobiDB-lite"/>
    </source>
</evidence>
<dbReference type="RefSeq" id="WP_115329118.1">
    <property type="nucleotide sequence ID" value="NZ_JACKST010000008.1"/>
</dbReference>
<evidence type="ECO:0000256" key="3">
    <source>
        <dbReference type="SAM" id="SignalP"/>
    </source>
</evidence>
<keyword evidence="3" id="KW-0732">Signal</keyword>
<organism evidence="4 5">
    <name type="scientific">Mycolicibacterium gilvum</name>
    <dbReference type="NCBI Taxonomy" id="1804"/>
    <lineage>
        <taxon>Bacteria</taxon>
        <taxon>Bacillati</taxon>
        <taxon>Actinomycetota</taxon>
        <taxon>Actinomycetes</taxon>
        <taxon>Mycobacteriales</taxon>
        <taxon>Mycobacteriaceae</taxon>
        <taxon>Mycolicibacterium</taxon>
    </lineage>
</organism>
<reference evidence="4 5" key="1">
    <citation type="submission" date="2018-06" db="EMBL/GenBank/DDBJ databases">
        <authorList>
            <consortium name="Pathogen Informatics"/>
            <person name="Doyle S."/>
        </authorList>
    </citation>
    <scope>NUCLEOTIDE SEQUENCE [LARGE SCALE GENOMIC DNA]</scope>
    <source>
        <strain evidence="4 5">NCTC10742</strain>
    </source>
</reference>
<accession>A0A378STT8</accession>
<keyword evidence="2" id="KW-0812">Transmembrane</keyword>
<evidence type="ECO:0000313" key="4">
    <source>
        <dbReference type="EMBL" id="STZ46163.1"/>
    </source>
</evidence>
<feature type="region of interest" description="Disordered" evidence="1">
    <location>
        <begin position="22"/>
        <end position="144"/>
    </location>
</feature>
<feature type="transmembrane region" description="Helical" evidence="2">
    <location>
        <begin position="247"/>
        <end position="270"/>
    </location>
</feature>
<name>A0A378STT8_9MYCO</name>
<dbReference type="EMBL" id="UGQM01000001">
    <property type="protein sequence ID" value="STZ46163.1"/>
    <property type="molecule type" value="Genomic_DNA"/>
</dbReference>
<dbReference type="AlphaFoldDB" id="A0A378STT8"/>
<evidence type="ECO:0000313" key="5">
    <source>
        <dbReference type="Proteomes" id="UP000254291"/>
    </source>
</evidence>